<reference evidence="1" key="1">
    <citation type="submission" date="2022-01" db="EMBL/GenBank/DDBJ databases">
        <title>Paenibacillus spongiae sp. nov., isolated from marine sponge.</title>
        <authorList>
            <person name="Li Z."/>
            <person name="Zhang M."/>
        </authorList>
    </citation>
    <scope>NUCLEOTIDE SEQUENCE</scope>
    <source>
        <strain evidence="1">PHS-Z3</strain>
    </source>
</reference>
<dbReference type="Pfam" id="PF11316">
    <property type="entry name" value="Rhamno_transf"/>
    <property type="match status" value="1"/>
</dbReference>
<dbReference type="InterPro" id="IPR021466">
    <property type="entry name" value="Put_rhamnosyl_transferase"/>
</dbReference>
<dbReference type="Proteomes" id="UP001057877">
    <property type="component" value="Chromosome"/>
</dbReference>
<organism evidence="1 2">
    <name type="scientific">Paenibacillus spongiae</name>
    <dbReference type="NCBI Taxonomy" id="2909671"/>
    <lineage>
        <taxon>Bacteria</taxon>
        <taxon>Bacillati</taxon>
        <taxon>Bacillota</taxon>
        <taxon>Bacilli</taxon>
        <taxon>Bacillales</taxon>
        <taxon>Paenibacillaceae</taxon>
        <taxon>Paenibacillus</taxon>
    </lineage>
</organism>
<dbReference type="RefSeq" id="WP_258384730.1">
    <property type="nucleotide sequence ID" value="NZ_CP091430.1"/>
</dbReference>
<sequence>MSKTIIVGIEFNSRSKPNNHWQVGLTQSWIEYRMSIFMKYTLQSLKKQTNQNFTALIHYAEISENIVLQTLNRYEPLPSNIQFVPNYRRSMEIQENISFGCDDLYLVRLDCDDTYRKSFIQQLHDYTPQPDTCALINQAGYIYDSVNHRIAAVTTPSPPFYTWIFKRDEYLAGKYYPSPNGHGGVIMNKHEILTTDRKRNYMIVVHERNTANQEWLSFADFESNPKKVNAVLKKFI</sequence>
<protein>
    <submittedName>
        <fullName evidence="1">Rhamnosyl transferase</fullName>
    </submittedName>
</protein>
<dbReference type="GO" id="GO:0016740">
    <property type="term" value="F:transferase activity"/>
    <property type="evidence" value="ECO:0007669"/>
    <property type="project" value="UniProtKB-KW"/>
</dbReference>
<evidence type="ECO:0000313" key="1">
    <source>
        <dbReference type="EMBL" id="UVI28642.1"/>
    </source>
</evidence>
<accession>A0ABY5S412</accession>
<keyword evidence="2" id="KW-1185">Reference proteome</keyword>
<keyword evidence="1" id="KW-0808">Transferase</keyword>
<proteinExistence type="predicted"/>
<gene>
    <name evidence="1" type="ORF">L1F29_24805</name>
</gene>
<name>A0ABY5S412_9BACL</name>
<dbReference type="EMBL" id="CP091430">
    <property type="protein sequence ID" value="UVI28642.1"/>
    <property type="molecule type" value="Genomic_DNA"/>
</dbReference>
<evidence type="ECO:0000313" key="2">
    <source>
        <dbReference type="Proteomes" id="UP001057877"/>
    </source>
</evidence>